<dbReference type="Proteomes" id="UP000886722">
    <property type="component" value="Unassembled WGS sequence"/>
</dbReference>
<evidence type="ECO:0000256" key="1">
    <source>
        <dbReference type="SAM" id="MobiDB-lite"/>
    </source>
</evidence>
<protein>
    <submittedName>
        <fullName evidence="2">Uncharacterized protein</fullName>
    </submittedName>
</protein>
<proteinExistence type="predicted"/>
<evidence type="ECO:0000313" key="3">
    <source>
        <dbReference type="Proteomes" id="UP000886722"/>
    </source>
</evidence>
<comment type="caution">
    <text evidence="2">The sequence shown here is derived from an EMBL/GenBank/DDBJ whole genome shotgun (WGS) entry which is preliminary data.</text>
</comment>
<reference evidence="2" key="2">
    <citation type="journal article" date="2021" name="PeerJ">
        <title>Extensive microbial diversity within the chicken gut microbiome revealed by metagenomics and culture.</title>
        <authorList>
            <person name="Gilroy R."/>
            <person name="Ravi A."/>
            <person name="Getino M."/>
            <person name="Pursley I."/>
            <person name="Horton D.L."/>
            <person name="Alikhan N.F."/>
            <person name="Baker D."/>
            <person name="Gharbi K."/>
            <person name="Hall N."/>
            <person name="Watson M."/>
            <person name="Adriaenssens E.M."/>
            <person name="Foster-Nyarko E."/>
            <person name="Jarju S."/>
            <person name="Secka A."/>
            <person name="Antonio M."/>
            <person name="Oren A."/>
            <person name="Chaudhuri R.R."/>
            <person name="La Ragione R."/>
            <person name="Hildebrand F."/>
            <person name="Pallen M.J."/>
        </authorList>
    </citation>
    <scope>NUCLEOTIDE SEQUENCE</scope>
    <source>
        <strain evidence="2">21143</strain>
    </source>
</reference>
<sequence>MKKTTTPSVRSEKKTIPSGPSNSTLMLLRSVARTYSAKPVIPYSAAHYALN</sequence>
<feature type="region of interest" description="Disordered" evidence="1">
    <location>
        <begin position="1"/>
        <end position="23"/>
    </location>
</feature>
<name>A0A9D1GFA3_9BACT</name>
<accession>A0A9D1GFA3</accession>
<dbReference type="AlphaFoldDB" id="A0A9D1GFA3"/>
<reference evidence="2" key="1">
    <citation type="submission" date="2020-10" db="EMBL/GenBank/DDBJ databases">
        <authorList>
            <person name="Gilroy R."/>
        </authorList>
    </citation>
    <scope>NUCLEOTIDE SEQUENCE</scope>
    <source>
        <strain evidence="2">21143</strain>
    </source>
</reference>
<evidence type="ECO:0000313" key="2">
    <source>
        <dbReference type="EMBL" id="HIT39706.1"/>
    </source>
</evidence>
<gene>
    <name evidence="2" type="ORF">IAD06_06685</name>
</gene>
<organism evidence="2 3">
    <name type="scientific">Candidatus Caccoplasma intestinavium</name>
    <dbReference type="NCBI Taxonomy" id="2840716"/>
    <lineage>
        <taxon>Bacteria</taxon>
        <taxon>Pseudomonadati</taxon>
        <taxon>Bacteroidota</taxon>
        <taxon>Bacteroidia</taxon>
        <taxon>Bacteroidales</taxon>
        <taxon>Bacteroidaceae</taxon>
        <taxon>Bacteroidaceae incertae sedis</taxon>
        <taxon>Candidatus Caccoplasma</taxon>
    </lineage>
</organism>
<dbReference type="EMBL" id="DVKT01000051">
    <property type="protein sequence ID" value="HIT39706.1"/>
    <property type="molecule type" value="Genomic_DNA"/>
</dbReference>